<proteinExistence type="predicted"/>
<evidence type="ECO:0000313" key="3">
    <source>
        <dbReference type="Proteomes" id="UP001469553"/>
    </source>
</evidence>
<accession>A0ABV0Y195</accession>
<keyword evidence="3" id="KW-1185">Reference proteome</keyword>
<comment type="caution">
    <text evidence="2">The sequence shown here is derived from an EMBL/GenBank/DDBJ whole genome shotgun (WGS) entry which is preliminary data.</text>
</comment>
<name>A0ABV0Y195_9TELE</name>
<reference evidence="2 3" key="1">
    <citation type="submission" date="2021-06" db="EMBL/GenBank/DDBJ databases">
        <authorList>
            <person name="Palmer J.M."/>
        </authorList>
    </citation>
    <scope>NUCLEOTIDE SEQUENCE [LARGE SCALE GENOMIC DNA]</scope>
    <source>
        <strain evidence="2 3">AS_MEX2019</strain>
        <tissue evidence="2">Muscle</tissue>
    </source>
</reference>
<protein>
    <submittedName>
        <fullName evidence="2">Uncharacterized protein</fullName>
    </submittedName>
</protein>
<feature type="compositionally biased region" description="Polar residues" evidence="1">
    <location>
        <begin position="1"/>
        <end position="16"/>
    </location>
</feature>
<sequence>MRVLKNSRSSRFSGETNDTRDQTIRGKRRTGVGLGCRETENKGLDQAVRWSGRRKRCGFQCVPISGGSRIIQLDPQWTGSSLWFTHT</sequence>
<gene>
    <name evidence="2" type="ORF">AMECASPLE_013516</name>
</gene>
<dbReference type="EMBL" id="JAHRIP010019696">
    <property type="protein sequence ID" value="MEQ2287529.1"/>
    <property type="molecule type" value="Genomic_DNA"/>
</dbReference>
<dbReference type="Proteomes" id="UP001469553">
    <property type="component" value="Unassembled WGS sequence"/>
</dbReference>
<evidence type="ECO:0000313" key="2">
    <source>
        <dbReference type="EMBL" id="MEQ2287529.1"/>
    </source>
</evidence>
<organism evidence="2 3">
    <name type="scientific">Ameca splendens</name>
    <dbReference type="NCBI Taxonomy" id="208324"/>
    <lineage>
        <taxon>Eukaryota</taxon>
        <taxon>Metazoa</taxon>
        <taxon>Chordata</taxon>
        <taxon>Craniata</taxon>
        <taxon>Vertebrata</taxon>
        <taxon>Euteleostomi</taxon>
        <taxon>Actinopterygii</taxon>
        <taxon>Neopterygii</taxon>
        <taxon>Teleostei</taxon>
        <taxon>Neoteleostei</taxon>
        <taxon>Acanthomorphata</taxon>
        <taxon>Ovalentaria</taxon>
        <taxon>Atherinomorphae</taxon>
        <taxon>Cyprinodontiformes</taxon>
        <taxon>Goodeidae</taxon>
        <taxon>Ameca</taxon>
    </lineage>
</organism>
<feature type="region of interest" description="Disordered" evidence="1">
    <location>
        <begin position="1"/>
        <end position="31"/>
    </location>
</feature>
<evidence type="ECO:0000256" key="1">
    <source>
        <dbReference type="SAM" id="MobiDB-lite"/>
    </source>
</evidence>